<accession>A0A9X4LCN2</accession>
<protein>
    <submittedName>
        <fullName evidence="1">Uncharacterized protein</fullName>
    </submittedName>
</protein>
<gene>
    <name evidence="1" type="ORF">M4L21_13455</name>
</gene>
<proteinExistence type="predicted"/>
<sequence>MDFKQVYLYNGTPYLSFRGEDGEYQYPDDEWTDIPPTDGIYSPFYFDGNEWKGSTREEWLTTFPEEELYLPSNLEIDMAQTQMKLFTTQIELEQIRKDNAAMMKEIFKTREGIK</sequence>
<dbReference type="AlphaFoldDB" id="A0A9X4LCN2"/>
<reference evidence="1" key="1">
    <citation type="submission" date="2022-05" db="EMBL/GenBank/DDBJ databases">
        <title>Comparative genomics of Staphylococcus equorum isolates.</title>
        <authorList>
            <person name="Luelf R.H."/>
        </authorList>
    </citation>
    <scope>NUCLEOTIDE SEQUENCE</scope>
    <source>
        <strain evidence="1">TMW 2.2343</strain>
    </source>
</reference>
<organism evidence="1 2">
    <name type="scientific">Staphylococcus equorum</name>
    <dbReference type="NCBI Taxonomy" id="246432"/>
    <lineage>
        <taxon>Bacteria</taxon>
        <taxon>Bacillati</taxon>
        <taxon>Bacillota</taxon>
        <taxon>Bacilli</taxon>
        <taxon>Bacillales</taxon>
        <taxon>Staphylococcaceae</taxon>
        <taxon>Staphylococcus</taxon>
    </lineage>
</organism>
<name>A0A9X4LCN2_9STAP</name>
<evidence type="ECO:0000313" key="1">
    <source>
        <dbReference type="EMBL" id="MDG0860334.1"/>
    </source>
</evidence>
<evidence type="ECO:0000313" key="2">
    <source>
        <dbReference type="Proteomes" id="UP001152302"/>
    </source>
</evidence>
<dbReference type="RefSeq" id="WP_277595852.1">
    <property type="nucleotide sequence ID" value="NZ_JAMBPX010000011.1"/>
</dbReference>
<comment type="caution">
    <text evidence="1">The sequence shown here is derived from an EMBL/GenBank/DDBJ whole genome shotgun (WGS) entry which is preliminary data.</text>
</comment>
<dbReference type="Proteomes" id="UP001152302">
    <property type="component" value="Unassembled WGS sequence"/>
</dbReference>
<dbReference type="EMBL" id="JAMBPX010000011">
    <property type="protein sequence ID" value="MDG0860334.1"/>
    <property type="molecule type" value="Genomic_DNA"/>
</dbReference>